<evidence type="ECO:0000259" key="3">
    <source>
        <dbReference type="PROSITE" id="PS50110"/>
    </source>
</evidence>
<evidence type="ECO:0000256" key="2">
    <source>
        <dbReference type="PROSITE-ProRule" id="PRU00169"/>
    </source>
</evidence>
<dbReference type="Gene3D" id="3.40.50.2300">
    <property type="match status" value="1"/>
</dbReference>
<dbReference type="SMART" id="SM00448">
    <property type="entry name" value="REC"/>
    <property type="match status" value="1"/>
</dbReference>
<evidence type="ECO:0000313" key="4">
    <source>
        <dbReference type="EMBL" id="PWN05401.1"/>
    </source>
</evidence>
<protein>
    <submittedName>
        <fullName evidence="4">Response regulator</fullName>
    </submittedName>
</protein>
<keyword evidence="5" id="KW-1185">Reference proteome</keyword>
<evidence type="ECO:0000256" key="1">
    <source>
        <dbReference type="ARBA" id="ARBA00022553"/>
    </source>
</evidence>
<gene>
    <name evidence="4" type="ORF">DDZ15_15150</name>
</gene>
<dbReference type="RefSeq" id="WP_109647957.1">
    <property type="nucleotide sequence ID" value="NZ_QGGB01000010.1"/>
</dbReference>
<evidence type="ECO:0000313" key="5">
    <source>
        <dbReference type="Proteomes" id="UP000245533"/>
    </source>
</evidence>
<dbReference type="OrthoDB" id="9787344at2"/>
<keyword evidence="1 2" id="KW-0597">Phosphoprotein</keyword>
<dbReference type="SUPFAM" id="SSF52172">
    <property type="entry name" value="CheY-like"/>
    <property type="match status" value="1"/>
</dbReference>
<proteinExistence type="predicted"/>
<organism evidence="4 5">
    <name type="scientific">Rhodohalobacter mucosus</name>
    <dbReference type="NCBI Taxonomy" id="2079485"/>
    <lineage>
        <taxon>Bacteria</taxon>
        <taxon>Pseudomonadati</taxon>
        <taxon>Balneolota</taxon>
        <taxon>Balneolia</taxon>
        <taxon>Balneolales</taxon>
        <taxon>Balneolaceae</taxon>
        <taxon>Rhodohalobacter</taxon>
    </lineage>
</organism>
<reference evidence="4 5" key="1">
    <citation type="submission" date="2018-05" db="EMBL/GenBank/DDBJ databases">
        <title>Rhodohalobacter halophilus gen. nov., sp. nov., a moderately halophilic member of the family Balneolaceae.</title>
        <authorList>
            <person name="Liu Z.-W."/>
        </authorList>
    </citation>
    <scope>NUCLEOTIDE SEQUENCE [LARGE SCALE GENOMIC DNA]</scope>
    <source>
        <strain evidence="4 5">8A47</strain>
    </source>
</reference>
<dbReference type="PANTHER" id="PTHR44591">
    <property type="entry name" value="STRESS RESPONSE REGULATOR PROTEIN 1"/>
    <property type="match status" value="1"/>
</dbReference>
<dbReference type="InterPro" id="IPR001789">
    <property type="entry name" value="Sig_transdc_resp-reg_receiver"/>
</dbReference>
<dbReference type="CDD" id="cd17534">
    <property type="entry name" value="REC_DC-like"/>
    <property type="match status" value="1"/>
</dbReference>
<dbReference type="AlphaFoldDB" id="A0A316TP17"/>
<dbReference type="GO" id="GO:0000160">
    <property type="term" value="P:phosphorelay signal transduction system"/>
    <property type="evidence" value="ECO:0007669"/>
    <property type="project" value="InterPro"/>
</dbReference>
<dbReference type="EMBL" id="QGGB01000010">
    <property type="protein sequence ID" value="PWN05401.1"/>
    <property type="molecule type" value="Genomic_DNA"/>
</dbReference>
<accession>A0A316TP17</accession>
<sequence length="124" mass="13942">MEKKKVVIVEDDRLLAIVLRKMAKSMNFEVVSVAHGGEDAIRMVEKHRPDLIMMDIMLADSVTGVEAMQKIRQHSDVPVIYISAQTDADTRRTAMEVTNSFYLMKPVNIHELKSALVNVQFAAA</sequence>
<feature type="domain" description="Response regulatory" evidence="3">
    <location>
        <begin position="5"/>
        <end position="120"/>
    </location>
</feature>
<feature type="modified residue" description="4-aspartylphosphate" evidence="2">
    <location>
        <position position="55"/>
    </location>
</feature>
<dbReference type="Pfam" id="PF00072">
    <property type="entry name" value="Response_reg"/>
    <property type="match status" value="1"/>
</dbReference>
<dbReference type="Proteomes" id="UP000245533">
    <property type="component" value="Unassembled WGS sequence"/>
</dbReference>
<dbReference type="InterPro" id="IPR050595">
    <property type="entry name" value="Bact_response_regulator"/>
</dbReference>
<comment type="caution">
    <text evidence="4">The sequence shown here is derived from an EMBL/GenBank/DDBJ whole genome shotgun (WGS) entry which is preliminary data.</text>
</comment>
<dbReference type="PANTHER" id="PTHR44591:SF23">
    <property type="entry name" value="CHEY SUBFAMILY"/>
    <property type="match status" value="1"/>
</dbReference>
<dbReference type="PROSITE" id="PS50110">
    <property type="entry name" value="RESPONSE_REGULATORY"/>
    <property type="match status" value="1"/>
</dbReference>
<name>A0A316TP17_9BACT</name>
<dbReference type="InterPro" id="IPR011006">
    <property type="entry name" value="CheY-like_superfamily"/>
</dbReference>